<evidence type="ECO:0000256" key="6">
    <source>
        <dbReference type="SAM" id="Phobius"/>
    </source>
</evidence>
<evidence type="ECO:0000313" key="7">
    <source>
        <dbReference type="EMBL" id="BAT58431.1"/>
    </source>
</evidence>
<feature type="transmembrane region" description="Helical" evidence="6">
    <location>
        <begin position="104"/>
        <end position="125"/>
    </location>
</feature>
<feature type="transmembrane region" description="Helical" evidence="6">
    <location>
        <begin position="171"/>
        <end position="191"/>
    </location>
</feature>
<feature type="transmembrane region" description="Helical" evidence="6">
    <location>
        <begin position="38"/>
        <end position="57"/>
    </location>
</feature>
<evidence type="ECO:0000313" key="8">
    <source>
        <dbReference type="Proteomes" id="UP000236884"/>
    </source>
</evidence>
<evidence type="ECO:0000256" key="3">
    <source>
        <dbReference type="ARBA" id="ARBA00022692"/>
    </source>
</evidence>
<feature type="transmembrane region" description="Helical" evidence="6">
    <location>
        <begin position="63"/>
        <end position="83"/>
    </location>
</feature>
<dbReference type="GO" id="GO:0005886">
    <property type="term" value="C:plasma membrane"/>
    <property type="evidence" value="ECO:0007669"/>
    <property type="project" value="UniProtKB-SubCell"/>
</dbReference>
<keyword evidence="2" id="KW-1003">Cell membrane</keyword>
<dbReference type="RefSeq" id="WP_096352334.1">
    <property type="nucleotide sequence ID" value="NZ_AP014946.1"/>
</dbReference>
<accession>A0A0S3PR66</accession>
<dbReference type="Proteomes" id="UP000236884">
    <property type="component" value="Chromosome"/>
</dbReference>
<evidence type="ECO:0000256" key="5">
    <source>
        <dbReference type="ARBA" id="ARBA00023136"/>
    </source>
</evidence>
<reference evidence="7 8" key="1">
    <citation type="submission" date="2015-08" db="EMBL/GenBank/DDBJ databases">
        <title>Investigation of the bacterial diversity of lava forest soil.</title>
        <authorList>
            <person name="Lee J.S."/>
        </authorList>
    </citation>
    <scope>NUCLEOTIDE SEQUENCE [LARGE SCALE GENOMIC DNA]</scope>
    <source>
        <strain evidence="7 8">GJW-30</strain>
    </source>
</reference>
<keyword evidence="3 6" id="KW-0812">Transmembrane</keyword>
<feature type="transmembrane region" description="Helical" evidence="6">
    <location>
        <begin position="6"/>
        <end position="26"/>
    </location>
</feature>
<feature type="transmembrane region" description="Helical" evidence="6">
    <location>
        <begin position="137"/>
        <end position="159"/>
    </location>
</feature>
<name>A0A0S3PR66_9BRAD</name>
<keyword evidence="5 6" id="KW-0472">Membrane</keyword>
<keyword evidence="8" id="KW-1185">Reference proteome</keyword>
<dbReference type="GO" id="GO:0006865">
    <property type="term" value="P:amino acid transport"/>
    <property type="evidence" value="ECO:0007669"/>
    <property type="project" value="InterPro"/>
</dbReference>
<comment type="subcellular location">
    <subcellularLocation>
        <location evidence="1">Cell membrane</location>
        <topology evidence="1">Multi-pass membrane protein</topology>
    </subcellularLocation>
</comment>
<proteinExistence type="predicted"/>
<evidence type="ECO:0000256" key="1">
    <source>
        <dbReference type="ARBA" id="ARBA00004651"/>
    </source>
</evidence>
<sequence>MGFTSLHFLLAYALVLIVPGPNTLAVAGQAALMGTRPVVPLALGIALGATLLLGISHAAATTLALAGCCQRILAAAALLYIAWRIARAGRAELQPSRARMQFTAGVVTAVCNPVTMAFFVAQLIALNTQPLSPYHTAIVVGGVPLLAFCNAMLAAVLFSRPRIRRAVAAHRGIFANAAGLILAGLAIRVAIG</sequence>
<organism evidence="7 8">
    <name type="scientific">Variibacter gotjawalensis</name>
    <dbReference type="NCBI Taxonomy" id="1333996"/>
    <lineage>
        <taxon>Bacteria</taxon>
        <taxon>Pseudomonadati</taxon>
        <taxon>Pseudomonadota</taxon>
        <taxon>Alphaproteobacteria</taxon>
        <taxon>Hyphomicrobiales</taxon>
        <taxon>Nitrobacteraceae</taxon>
        <taxon>Variibacter</taxon>
    </lineage>
</organism>
<dbReference type="KEGG" id="vgo:GJW-30_1_00956"/>
<dbReference type="AlphaFoldDB" id="A0A0S3PR66"/>
<evidence type="ECO:0000256" key="4">
    <source>
        <dbReference type="ARBA" id="ARBA00022989"/>
    </source>
</evidence>
<dbReference type="InterPro" id="IPR001123">
    <property type="entry name" value="LeuE-type"/>
</dbReference>
<protein>
    <submittedName>
        <fullName evidence="7">Leucine export protein LeuE</fullName>
    </submittedName>
</protein>
<keyword evidence="4 6" id="KW-1133">Transmembrane helix</keyword>
<dbReference type="EMBL" id="AP014946">
    <property type="protein sequence ID" value="BAT58431.1"/>
    <property type="molecule type" value="Genomic_DNA"/>
</dbReference>
<dbReference type="Pfam" id="PF01810">
    <property type="entry name" value="LysE"/>
    <property type="match status" value="1"/>
</dbReference>
<gene>
    <name evidence="7" type="ORF">GJW-30_1_00956</name>
</gene>
<evidence type="ECO:0000256" key="2">
    <source>
        <dbReference type="ARBA" id="ARBA00022475"/>
    </source>
</evidence>